<name>A0A927C3W0_9GAMM</name>
<comment type="caution">
    <text evidence="3">The sequence shown here is derived from an EMBL/GenBank/DDBJ whole genome shotgun (WGS) entry which is preliminary data.</text>
</comment>
<gene>
    <name evidence="3" type="ORF">IB286_11810</name>
</gene>
<dbReference type="Pfam" id="PF21028">
    <property type="entry name" value="DUF1285_C"/>
    <property type="match status" value="1"/>
</dbReference>
<feature type="domain" description="DUF1285" evidence="2">
    <location>
        <begin position="86"/>
        <end position="172"/>
    </location>
</feature>
<feature type="domain" description="DUF1285" evidence="1">
    <location>
        <begin position="18"/>
        <end position="84"/>
    </location>
</feature>
<reference evidence="3" key="1">
    <citation type="submission" date="2020-09" db="EMBL/GenBank/DDBJ databases">
        <authorList>
            <person name="Yoon J.-W."/>
        </authorList>
    </citation>
    <scope>NUCLEOTIDE SEQUENCE</scope>
    <source>
        <strain evidence="3">KMU-158</strain>
    </source>
</reference>
<evidence type="ECO:0000259" key="2">
    <source>
        <dbReference type="Pfam" id="PF21028"/>
    </source>
</evidence>
<evidence type="ECO:0000313" key="3">
    <source>
        <dbReference type="EMBL" id="MBD2859688.1"/>
    </source>
</evidence>
<accession>A0A927C3W0</accession>
<organism evidence="3 4">
    <name type="scientific">Spongiibacter pelagi</name>
    <dbReference type="NCBI Taxonomy" id="2760804"/>
    <lineage>
        <taxon>Bacteria</taxon>
        <taxon>Pseudomonadati</taxon>
        <taxon>Pseudomonadota</taxon>
        <taxon>Gammaproteobacteria</taxon>
        <taxon>Cellvibrionales</taxon>
        <taxon>Spongiibacteraceae</taxon>
        <taxon>Spongiibacter</taxon>
    </lineage>
</organism>
<dbReference type="InterPro" id="IPR010707">
    <property type="entry name" value="DUF1285"/>
</dbReference>
<dbReference type="InterPro" id="IPR048341">
    <property type="entry name" value="DUF1285_N"/>
</dbReference>
<dbReference type="Gene3D" id="2.30.270.10">
    <property type="entry name" value="duf1285 protein"/>
    <property type="match status" value="1"/>
</dbReference>
<proteinExistence type="predicted"/>
<dbReference type="InterPro" id="IPR023361">
    <property type="entry name" value="DUF1285_beta_roll_sf"/>
</dbReference>
<dbReference type="PIRSF" id="PIRSF029557">
    <property type="entry name" value="UCP029557"/>
    <property type="match status" value="1"/>
</dbReference>
<dbReference type="Pfam" id="PF06938">
    <property type="entry name" value="DUF1285_N"/>
    <property type="match status" value="1"/>
</dbReference>
<protein>
    <submittedName>
        <fullName evidence="3">DUF1285 domain-containing protein</fullName>
    </submittedName>
</protein>
<keyword evidence="4" id="KW-1185">Reference proteome</keyword>
<dbReference type="AlphaFoldDB" id="A0A927C3W0"/>
<evidence type="ECO:0000259" key="1">
    <source>
        <dbReference type="Pfam" id="PF06938"/>
    </source>
</evidence>
<evidence type="ECO:0000313" key="4">
    <source>
        <dbReference type="Proteomes" id="UP000610558"/>
    </source>
</evidence>
<dbReference type="RefSeq" id="WP_190765775.1">
    <property type="nucleotide sequence ID" value="NZ_JACXLD010000006.1"/>
</dbReference>
<dbReference type="EMBL" id="JACXLD010000006">
    <property type="protein sequence ID" value="MBD2859688.1"/>
    <property type="molecule type" value="Genomic_DNA"/>
</dbReference>
<sequence length="177" mass="20235">MTALDDIEKLLATHKGRPPIEKWHPALSGDIDIQILADGRWIHEGGEIRRHELVKLFASILRREEDGEYYLLTPVEKWRIRVDDLPLLITDYIRSEEANNRLLVKTNVDTWYELNSTHQLLVETDESGQPQPSVVLEHGLAARVNRACFYRLVEEAVEHNGQCVLQTSGGDFVLGDL</sequence>
<dbReference type="InterPro" id="IPR048342">
    <property type="entry name" value="DUF1285_C"/>
</dbReference>
<dbReference type="Gene3D" id="3.10.540.10">
    <property type="entry name" value="duf1285 like domain"/>
    <property type="match status" value="1"/>
</dbReference>
<dbReference type="Proteomes" id="UP000610558">
    <property type="component" value="Unassembled WGS sequence"/>
</dbReference>